<keyword evidence="2 9" id="KW-0050">Antiport</keyword>
<feature type="transmembrane region" description="Helical" evidence="9">
    <location>
        <begin position="155"/>
        <end position="172"/>
    </location>
</feature>
<feature type="transmembrane region" description="Helical" evidence="9">
    <location>
        <begin position="201"/>
        <end position="219"/>
    </location>
</feature>
<dbReference type="HAMAP" id="MF_01844">
    <property type="entry name" value="NhaA"/>
    <property type="match status" value="1"/>
</dbReference>
<feature type="transmembrane region" description="Helical" evidence="9">
    <location>
        <begin position="333"/>
        <end position="355"/>
    </location>
</feature>
<evidence type="ECO:0000256" key="7">
    <source>
        <dbReference type="ARBA" id="ARBA00023136"/>
    </source>
</evidence>
<accession>A0ABY9Q8Q6</accession>
<comment type="similarity">
    <text evidence="9">Belongs to the NhaA Na(+)/H(+) (TC 2.A.33) antiporter family.</text>
</comment>
<dbReference type="InterPro" id="IPR023171">
    <property type="entry name" value="Na/H_antiporter_dom_sf"/>
</dbReference>
<keyword evidence="9" id="KW-0406">Ion transport</keyword>
<keyword evidence="7 9" id="KW-0472">Membrane</keyword>
<dbReference type="NCBIfam" id="TIGR00773">
    <property type="entry name" value="NhaA"/>
    <property type="match status" value="1"/>
</dbReference>
<evidence type="ECO:0000256" key="1">
    <source>
        <dbReference type="ARBA" id="ARBA00004429"/>
    </source>
</evidence>
<sequence>MIATLISVIIANSSFKGLYDDLFYNTYIFGHFNFHMIINDFLMAIFFLYVTLEIKKEVEYGMLSSFKKASFPILASLGGVIVPAIIYLIFNFKSGYSDGLGAVISTDIAFAVGMFMIFKSKLNSELKIFLLSLAVVDDLIAIIAILFLYSSKLNYMALLISIGIMVVLICLNKIFKVKNIWVYLGVGLILWYFIYLSGIHATISGVFLAMAIPSERLGSKGSIAEKLEHKLMYLCNLIILPLFAFANTSVVLTLNVAVPNSFNLVMGIILGLVIGKPLGVVLFSFIATKLHIAEKPKDISWRSITEVAMLTGIGFTMAIFTCELAFLGNKDVINLAKLSIFISAMLSVVCTNMLLSAKRIRFRIKGFAK</sequence>
<dbReference type="PANTHER" id="PTHR30341">
    <property type="entry name" value="SODIUM ION/PROTON ANTIPORTER NHAA-RELATED"/>
    <property type="match status" value="1"/>
</dbReference>
<dbReference type="Pfam" id="PF06965">
    <property type="entry name" value="Na_H_antiport_1"/>
    <property type="match status" value="1"/>
</dbReference>
<feature type="transmembrane region" description="Helical" evidence="9">
    <location>
        <begin position="231"/>
        <end position="258"/>
    </location>
</feature>
<reference evidence="10 11" key="1">
    <citation type="submission" date="2022-07" db="EMBL/GenBank/DDBJ databases">
        <title>Genome sequence of Terrisporobacter mayombei DSM6539.</title>
        <authorList>
            <person name="Boeer T."/>
            <person name="Bengelsdorf F.R."/>
            <person name="Daniel R."/>
            <person name="Poehlein A."/>
        </authorList>
    </citation>
    <scope>NUCLEOTIDE SEQUENCE [LARGE SCALE GENOMIC DNA]</scope>
    <source>
        <strain evidence="10 11">DSM 6539</strain>
    </source>
</reference>
<keyword evidence="8 9" id="KW-0739">Sodium transport</keyword>
<name>A0ABY9Q8Q6_9FIRM</name>
<keyword evidence="11" id="KW-1185">Reference proteome</keyword>
<feature type="transmembrane region" description="Helical" evidence="9">
    <location>
        <begin position="96"/>
        <end position="117"/>
    </location>
</feature>
<evidence type="ECO:0000256" key="3">
    <source>
        <dbReference type="ARBA" id="ARBA00022475"/>
    </source>
</evidence>
<keyword evidence="3 9" id="KW-1003">Cell membrane</keyword>
<keyword evidence="9" id="KW-0813">Transport</keyword>
<keyword evidence="4 9" id="KW-0812">Transmembrane</keyword>
<proteinExistence type="inferred from homology"/>
<dbReference type="Gene3D" id="1.20.1530.10">
    <property type="entry name" value="Na+/H+ antiporter like domain"/>
    <property type="match status" value="1"/>
</dbReference>
<evidence type="ECO:0000256" key="2">
    <source>
        <dbReference type="ARBA" id="ARBA00022449"/>
    </source>
</evidence>
<keyword evidence="5 9" id="KW-1133">Transmembrane helix</keyword>
<evidence type="ECO:0000256" key="4">
    <source>
        <dbReference type="ARBA" id="ARBA00022692"/>
    </source>
</evidence>
<dbReference type="Proteomes" id="UP001235030">
    <property type="component" value="Chromosome"/>
</dbReference>
<protein>
    <recommendedName>
        <fullName evidence="9">Na(+)/H(+) antiporter NhaA</fullName>
    </recommendedName>
    <alternativeName>
        <fullName evidence="9">Sodium/proton antiporter NhaA</fullName>
    </alternativeName>
</protein>
<dbReference type="InterPro" id="IPR004670">
    <property type="entry name" value="NhaA"/>
</dbReference>
<evidence type="ECO:0000313" key="10">
    <source>
        <dbReference type="EMBL" id="WMT83425.1"/>
    </source>
</evidence>
<keyword evidence="6 9" id="KW-0915">Sodium</keyword>
<dbReference type="PANTHER" id="PTHR30341:SF0">
    <property type="entry name" value="NA(+)_H(+) ANTIPORTER NHAA"/>
    <property type="match status" value="1"/>
</dbReference>
<gene>
    <name evidence="10" type="primary">nhaA_3</name>
    <name evidence="9" type="synonym">nhaA</name>
    <name evidence="10" type="ORF">TEMA_39410</name>
</gene>
<organism evidence="10 11">
    <name type="scientific">Terrisporobacter mayombei</name>
    <dbReference type="NCBI Taxonomy" id="1541"/>
    <lineage>
        <taxon>Bacteria</taxon>
        <taxon>Bacillati</taxon>
        <taxon>Bacillota</taxon>
        <taxon>Clostridia</taxon>
        <taxon>Peptostreptococcales</taxon>
        <taxon>Peptostreptococcaceae</taxon>
        <taxon>Terrisporobacter</taxon>
    </lineage>
</organism>
<evidence type="ECO:0000256" key="6">
    <source>
        <dbReference type="ARBA" id="ARBA00023053"/>
    </source>
</evidence>
<feature type="transmembrane region" description="Helical" evidence="9">
    <location>
        <begin position="129"/>
        <end position="149"/>
    </location>
</feature>
<comment type="subcellular location">
    <subcellularLocation>
        <location evidence="1">Cell inner membrane</location>
        <topology evidence="1">Multi-pass membrane protein</topology>
    </subcellularLocation>
    <subcellularLocation>
        <location evidence="9">Cell membrane</location>
        <topology evidence="9">Multi-pass membrane protein</topology>
    </subcellularLocation>
</comment>
<evidence type="ECO:0000256" key="8">
    <source>
        <dbReference type="ARBA" id="ARBA00023201"/>
    </source>
</evidence>
<evidence type="ECO:0000256" key="5">
    <source>
        <dbReference type="ARBA" id="ARBA00022989"/>
    </source>
</evidence>
<dbReference type="EMBL" id="CP101637">
    <property type="protein sequence ID" value="WMT83425.1"/>
    <property type="molecule type" value="Genomic_DNA"/>
</dbReference>
<feature type="transmembrane region" description="Helical" evidence="9">
    <location>
        <begin position="32"/>
        <end position="50"/>
    </location>
</feature>
<dbReference type="RefSeq" id="WP_228106017.1">
    <property type="nucleotide sequence ID" value="NZ_CP101637.1"/>
</dbReference>
<evidence type="ECO:0000256" key="9">
    <source>
        <dbReference type="HAMAP-Rule" id="MF_01844"/>
    </source>
</evidence>
<feature type="transmembrane region" description="Helical" evidence="9">
    <location>
        <begin position="71"/>
        <end position="90"/>
    </location>
</feature>
<evidence type="ECO:0000313" key="11">
    <source>
        <dbReference type="Proteomes" id="UP001235030"/>
    </source>
</evidence>
<comment type="catalytic activity">
    <reaction evidence="9">
        <text>Na(+)(in) + 2 H(+)(out) = Na(+)(out) + 2 H(+)(in)</text>
        <dbReference type="Rhea" id="RHEA:29251"/>
        <dbReference type="ChEBI" id="CHEBI:15378"/>
        <dbReference type="ChEBI" id="CHEBI:29101"/>
    </reaction>
</comment>
<feature type="transmembrane region" description="Helical" evidence="9">
    <location>
        <begin position="264"/>
        <end position="286"/>
    </location>
</feature>
<feature type="transmembrane region" description="Helical" evidence="9">
    <location>
        <begin position="307"/>
        <end position="327"/>
    </location>
</feature>
<comment type="function">
    <text evidence="9">Na(+)/H(+) antiporter that extrudes sodium in exchange for external protons.</text>
</comment>